<dbReference type="Gene3D" id="2.60.40.10">
    <property type="entry name" value="Immunoglobulins"/>
    <property type="match status" value="1"/>
</dbReference>
<feature type="compositionally biased region" description="Basic and acidic residues" evidence="1">
    <location>
        <begin position="445"/>
        <end position="454"/>
    </location>
</feature>
<keyword evidence="5" id="KW-1185">Reference proteome</keyword>
<protein>
    <submittedName>
        <fullName evidence="6">Uncharacterized protein LOC101864702</fullName>
    </submittedName>
</protein>
<reference evidence="6" key="1">
    <citation type="submission" date="2025-08" db="UniProtKB">
        <authorList>
            <consortium name="RefSeq"/>
        </authorList>
    </citation>
    <scope>IDENTIFICATION</scope>
</reference>
<dbReference type="PROSITE" id="PS50228">
    <property type="entry name" value="SUEL_LECTIN"/>
    <property type="match status" value="1"/>
</dbReference>
<dbReference type="PROSITE" id="PS50853">
    <property type="entry name" value="FN3"/>
    <property type="match status" value="1"/>
</dbReference>
<feature type="compositionally biased region" description="Low complexity" evidence="1">
    <location>
        <begin position="349"/>
        <end position="370"/>
    </location>
</feature>
<evidence type="ECO:0000256" key="2">
    <source>
        <dbReference type="SAM" id="SignalP"/>
    </source>
</evidence>
<dbReference type="SMART" id="SM00060">
    <property type="entry name" value="FN3"/>
    <property type="match status" value="1"/>
</dbReference>
<feature type="region of interest" description="Disordered" evidence="1">
    <location>
        <begin position="496"/>
        <end position="549"/>
    </location>
</feature>
<dbReference type="Pfam" id="PF02140">
    <property type="entry name" value="SUEL_Lectin"/>
    <property type="match status" value="1"/>
</dbReference>
<evidence type="ECO:0000259" key="4">
    <source>
        <dbReference type="PROSITE" id="PS50853"/>
    </source>
</evidence>
<feature type="compositionally biased region" description="Acidic residues" evidence="1">
    <location>
        <begin position="530"/>
        <end position="540"/>
    </location>
</feature>
<evidence type="ECO:0000256" key="1">
    <source>
        <dbReference type="SAM" id="MobiDB-lite"/>
    </source>
</evidence>
<feature type="region of interest" description="Disordered" evidence="1">
    <location>
        <begin position="139"/>
        <end position="169"/>
    </location>
</feature>
<feature type="region of interest" description="Disordered" evidence="1">
    <location>
        <begin position="282"/>
        <end position="374"/>
    </location>
</feature>
<dbReference type="CDD" id="cd00063">
    <property type="entry name" value="FN3"/>
    <property type="match status" value="1"/>
</dbReference>
<name>A0ABM1A674_APLCA</name>
<dbReference type="InterPro" id="IPR013783">
    <property type="entry name" value="Ig-like_fold"/>
</dbReference>
<proteinExistence type="predicted"/>
<keyword evidence="2" id="KW-0732">Signal</keyword>
<feature type="compositionally biased region" description="Polar residues" evidence="1">
    <location>
        <begin position="455"/>
        <end position="470"/>
    </location>
</feature>
<dbReference type="Gene3D" id="2.60.120.740">
    <property type="match status" value="1"/>
</dbReference>
<organism evidence="5 6">
    <name type="scientific">Aplysia californica</name>
    <name type="common">California sea hare</name>
    <dbReference type="NCBI Taxonomy" id="6500"/>
    <lineage>
        <taxon>Eukaryota</taxon>
        <taxon>Metazoa</taxon>
        <taxon>Spiralia</taxon>
        <taxon>Lophotrochozoa</taxon>
        <taxon>Mollusca</taxon>
        <taxon>Gastropoda</taxon>
        <taxon>Heterobranchia</taxon>
        <taxon>Euthyneura</taxon>
        <taxon>Tectipleura</taxon>
        <taxon>Aplysiida</taxon>
        <taxon>Aplysioidea</taxon>
        <taxon>Aplysiidae</taxon>
        <taxon>Aplysia</taxon>
    </lineage>
</organism>
<dbReference type="RefSeq" id="XP_012941593.2">
    <property type="nucleotide sequence ID" value="XM_013086139.2"/>
</dbReference>
<dbReference type="SUPFAM" id="SSF49265">
    <property type="entry name" value="Fibronectin type III"/>
    <property type="match status" value="1"/>
</dbReference>
<dbReference type="PANTHER" id="PTHR46780">
    <property type="entry name" value="PROTEIN EVA-1"/>
    <property type="match status" value="1"/>
</dbReference>
<feature type="region of interest" description="Disordered" evidence="1">
    <location>
        <begin position="442"/>
        <end position="484"/>
    </location>
</feature>
<feature type="signal peptide" evidence="2">
    <location>
        <begin position="1"/>
        <end position="29"/>
    </location>
</feature>
<feature type="domain" description="Fibronectin type-III" evidence="4">
    <location>
        <begin position="162"/>
        <end position="256"/>
    </location>
</feature>
<evidence type="ECO:0000313" key="5">
    <source>
        <dbReference type="Proteomes" id="UP000694888"/>
    </source>
</evidence>
<sequence length="566" mass="60665">MARSCVPALSGPFYLLLLLFLLTAGVTSASDEDADAKPRTAYACENEALTLECEEGRVIRIQRANYGRFAIDVCNKYGETEGWSVQCFSPKSKDTISERCDGRAQCLMKVNNDVFGDPCHLTPKYAEVKYVCQPVLSRMSESTTTDRPTPAPMQKKIPRGGSPQPPRITSAVAISPTEVEVLWTQAEPTNPVLTTAIYFTDHGMRLGPSPFYSSNSGSAVIKDLRPDSSYDIFLKSFNAQGPSVSSNVVTVRTPPQRQLSTPGTITASTSGTLPLSAYIRVSSSKSDHGSQDPGAVPTDQGDTDTGILTPELLSEMEEAENGTEARLGASRSAGRNSHAADAYADDNADGTAALIGSQPPENSENLPNNEHPLESGIHFDEEKRELTFDLDLSNSNEKNIFMGFLNHLLKSGQDEKSEYGEGGAHEDIGSKLDVESGTVVEGSDIEPRVAKDESGSNVTNPVTENQSGSDVTDPVPEIESGGTDVINKYTEAKLGEPSDLKLEMSPDGTLTTDLLPRRDDDGLAGSGVGDSEDEENDGESEDRRTGVVVSDCKSVGTRINLKNHIG</sequence>
<dbReference type="InterPro" id="IPR043159">
    <property type="entry name" value="Lectin_gal-bd_sf"/>
</dbReference>
<dbReference type="InterPro" id="IPR003961">
    <property type="entry name" value="FN3_dom"/>
</dbReference>
<evidence type="ECO:0000313" key="6">
    <source>
        <dbReference type="RefSeq" id="XP_012941593.2"/>
    </source>
</evidence>
<accession>A0ABM1A674</accession>
<evidence type="ECO:0000259" key="3">
    <source>
        <dbReference type="PROSITE" id="PS50228"/>
    </source>
</evidence>
<feature type="chain" id="PRO_5046254081" evidence="2">
    <location>
        <begin position="30"/>
        <end position="566"/>
    </location>
</feature>
<dbReference type="CDD" id="cd22830">
    <property type="entry name" value="Gal_Rha_Lectin_dCirl"/>
    <property type="match status" value="1"/>
</dbReference>
<dbReference type="GeneID" id="101864702"/>
<dbReference type="Proteomes" id="UP000694888">
    <property type="component" value="Unplaced"/>
</dbReference>
<dbReference type="InterPro" id="IPR000922">
    <property type="entry name" value="Lectin_gal-bd_dom"/>
</dbReference>
<feature type="domain" description="SUEL-type lectin" evidence="3">
    <location>
        <begin position="43"/>
        <end position="133"/>
    </location>
</feature>
<gene>
    <name evidence="6" type="primary">LOC101864702</name>
</gene>
<dbReference type="InterPro" id="IPR036116">
    <property type="entry name" value="FN3_sf"/>
</dbReference>